<feature type="compositionally biased region" description="Polar residues" evidence="1">
    <location>
        <begin position="551"/>
        <end position="567"/>
    </location>
</feature>
<keyword evidence="2" id="KW-1185">Reference proteome</keyword>
<feature type="compositionally biased region" description="Basic residues" evidence="1">
    <location>
        <begin position="499"/>
        <end position="513"/>
    </location>
</feature>
<protein>
    <submittedName>
        <fullName evidence="3">Uncharacterized protein LOC106750350</fullName>
    </submittedName>
</protein>
<feature type="region of interest" description="Disordered" evidence="1">
    <location>
        <begin position="491"/>
        <end position="513"/>
    </location>
</feature>
<dbReference type="RefSeq" id="XP_014486146.1">
    <property type="nucleotide sequence ID" value="XM_014630660.1"/>
</dbReference>
<dbReference type="KEGG" id="dqu:106750350"/>
<gene>
    <name evidence="3" type="primary">LOC106750350</name>
</gene>
<feature type="compositionally biased region" description="Basic and acidic residues" evidence="1">
    <location>
        <begin position="137"/>
        <end position="149"/>
    </location>
</feature>
<sequence>MLPKKQIMSRTLSSTCNSKMFRLKDKADHSYFKLSQSESKVREISQPVKITQLLGLPTPSKSGLKKDSVVKISQPEKIIPYMRNTSTQKKSGANMIYWFRYTEKNVRRNLRFTETPTTARKTKPVVRTNNSHSKPAVTERKDLEAHDRKSFLLPPNSIKDMHVAQSKFKRSMPALPHLNQTRVLDKSTSQCPRISEGSEGTSLLVEDADVPASYPVAREKNNKTSVIQHTSSQTHKTDDRSDVNILHFFGTNSTDANNDVAGEERSGTGILKRNVCGNENSSDDIVVNKRRPSAYNVDARKNIKSFNGSYLNSGTNNICTPGVEKIKTEDVCASLRAIRTISGSRVDLQQEDVDDDPDGYVILSKKELRILASNLEHVIRRTEESMSCLKLAATYVMNLSVSVRTDLNKVINDDKIESERRVTEDPNDNVKVTGKSNINAISTPRVSEIDHSPEDASGTVDLTEGTDQPEATKPEDHVEIRREVDFVVEDDKENEGSAKKFRTKRSKSQCKARRHSARLLMKALRNSKVDNDSFVNMEHELNITNGEAHRQSVTPVTSKGISVTSGRSDGEKTTGRPLREYLALKSRMSCLLTPNVKRFNSAESSDNAHPETIRTSLSHKILADLQNLYSDSPDLQ</sequence>
<evidence type="ECO:0000256" key="1">
    <source>
        <dbReference type="SAM" id="MobiDB-lite"/>
    </source>
</evidence>
<feature type="region of interest" description="Disordered" evidence="1">
    <location>
        <begin position="122"/>
        <end position="149"/>
    </location>
</feature>
<proteinExistence type="predicted"/>
<dbReference type="GeneID" id="106750350"/>
<feature type="region of interest" description="Disordered" evidence="1">
    <location>
        <begin position="551"/>
        <end position="574"/>
    </location>
</feature>
<accession>A0A6P3Y5D8</accession>
<organism evidence="2 3">
    <name type="scientific">Dinoponera quadriceps</name>
    <name type="common">South American ant</name>
    <dbReference type="NCBI Taxonomy" id="609295"/>
    <lineage>
        <taxon>Eukaryota</taxon>
        <taxon>Metazoa</taxon>
        <taxon>Ecdysozoa</taxon>
        <taxon>Arthropoda</taxon>
        <taxon>Hexapoda</taxon>
        <taxon>Insecta</taxon>
        <taxon>Pterygota</taxon>
        <taxon>Neoptera</taxon>
        <taxon>Endopterygota</taxon>
        <taxon>Hymenoptera</taxon>
        <taxon>Apocrita</taxon>
        <taxon>Aculeata</taxon>
        <taxon>Formicoidea</taxon>
        <taxon>Formicidae</taxon>
        <taxon>Ponerinae</taxon>
        <taxon>Ponerini</taxon>
        <taxon>Dinoponera</taxon>
    </lineage>
</organism>
<dbReference type="AlphaFoldDB" id="A0A6P3Y5D8"/>
<dbReference type="Proteomes" id="UP000515204">
    <property type="component" value="Unplaced"/>
</dbReference>
<reference evidence="3" key="1">
    <citation type="submission" date="2025-08" db="UniProtKB">
        <authorList>
            <consortium name="RefSeq"/>
        </authorList>
    </citation>
    <scope>IDENTIFICATION</scope>
</reference>
<feature type="region of interest" description="Disordered" evidence="1">
    <location>
        <begin position="444"/>
        <end position="478"/>
    </location>
</feature>
<evidence type="ECO:0000313" key="3">
    <source>
        <dbReference type="RefSeq" id="XP_014486146.1"/>
    </source>
</evidence>
<evidence type="ECO:0000313" key="2">
    <source>
        <dbReference type="Proteomes" id="UP000515204"/>
    </source>
</evidence>
<name>A0A6P3Y5D8_DINQU</name>
<dbReference type="OrthoDB" id="7684052at2759"/>